<dbReference type="Proteomes" id="UP001220961">
    <property type="component" value="Chromosome 1"/>
</dbReference>
<dbReference type="SUPFAM" id="SSF52540">
    <property type="entry name" value="P-loop containing nucleoside triphosphate hydrolases"/>
    <property type="match status" value="1"/>
</dbReference>
<accession>A0AAF0E3Z6</accession>
<dbReference type="GO" id="GO:0005524">
    <property type="term" value="F:ATP binding"/>
    <property type="evidence" value="ECO:0007669"/>
    <property type="project" value="UniProtKB-KW"/>
</dbReference>
<evidence type="ECO:0000256" key="1">
    <source>
        <dbReference type="ARBA" id="ARBA00004604"/>
    </source>
</evidence>
<dbReference type="Pfam" id="PF00270">
    <property type="entry name" value="DEAD"/>
    <property type="match status" value="1"/>
</dbReference>
<name>A0AAF0E3Z6_9BASI</name>
<protein>
    <recommendedName>
        <fullName evidence="2">RNA helicase</fullName>
        <ecNumber evidence="2">3.6.4.13</ecNumber>
    </recommendedName>
</protein>
<dbReference type="GO" id="GO:0005829">
    <property type="term" value="C:cytosol"/>
    <property type="evidence" value="ECO:0007669"/>
    <property type="project" value="TreeGrafter"/>
</dbReference>
<keyword evidence="16" id="KW-1185">Reference proteome</keyword>
<feature type="region of interest" description="Disordered" evidence="12">
    <location>
        <begin position="300"/>
        <end position="455"/>
    </location>
</feature>
<feature type="coiled-coil region" evidence="11">
    <location>
        <begin position="707"/>
        <end position="741"/>
    </location>
</feature>
<keyword evidence="3" id="KW-0547">Nucleotide-binding</keyword>
<evidence type="ECO:0000256" key="7">
    <source>
        <dbReference type="ARBA" id="ARBA00022884"/>
    </source>
</evidence>
<keyword evidence="4 15" id="KW-0378">Hydrolase</keyword>
<evidence type="ECO:0000256" key="2">
    <source>
        <dbReference type="ARBA" id="ARBA00012552"/>
    </source>
</evidence>
<dbReference type="Pfam" id="PF18210">
    <property type="entry name" value="Knl1_RWD_C"/>
    <property type="match status" value="1"/>
</dbReference>
<evidence type="ECO:0000256" key="3">
    <source>
        <dbReference type="ARBA" id="ARBA00022741"/>
    </source>
</evidence>
<dbReference type="SMART" id="SM00787">
    <property type="entry name" value="Spc7"/>
    <property type="match status" value="1"/>
</dbReference>
<evidence type="ECO:0000256" key="12">
    <source>
        <dbReference type="SAM" id="MobiDB-lite"/>
    </source>
</evidence>
<dbReference type="FunFam" id="3.40.50.300:FF:000759">
    <property type="entry name" value="probable ATP-dependent RNA helicase DDX52"/>
    <property type="match status" value="1"/>
</dbReference>
<reference evidence="15" key="1">
    <citation type="submission" date="2023-03" db="EMBL/GenBank/DDBJ databases">
        <title>Mating type loci evolution in Malassezia.</title>
        <authorList>
            <person name="Coelho M.A."/>
        </authorList>
    </citation>
    <scope>NUCLEOTIDE SEQUENCE</scope>
    <source>
        <strain evidence="15">CBS 10434</strain>
    </source>
</reference>
<keyword evidence="5 15" id="KW-0347">Helicase</keyword>
<dbReference type="InterPro" id="IPR001650">
    <property type="entry name" value="Helicase_C-like"/>
</dbReference>
<dbReference type="SMART" id="SM00487">
    <property type="entry name" value="DEXDc"/>
    <property type="match status" value="1"/>
</dbReference>
<comment type="similarity">
    <text evidence="9">Belongs to the DEAD box helicase family. DDX52/ROK1 subfamily.</text>
</comment>
<dbReference type="PROSITE" id="PS51192">
    <property type="entry name" value="HELICASE_ATP_BIND_1"/>
    <property type="match status" value="1"/>
</dbReference>
<feature type="compositionally biased region" description="Low complexity" evidence="12">
    <location>
        <begin position="176"/>
        <end position="192"/>
    </location>
</feature>
<comment type="subcellular location">
    <subcellularLocation>
        <location evidence="1">Nucleus</location>
        <location evidence="1">Nucleolus</location>
    </subcellularLocation>
</comment>
<dbReference type="GO" id="GO:0030490">
    <property type="term" value="P:maturation of SSU-rRNA"/>
    <property type="evidence" value="ECO:0007669"/>
    <property type="project" value="InterPro"/>
</dbReference>
<gene>
    <name evidence="15" type="primary">ROK1</name>
    <name evidence="15" type="ORF">MCAP1_000200</name>
</gene>
<evidence type="ECO:0000256" key="8">
    <source>
        <dbReference type="ARBA" id="ARBA00023242"/>
    </source>
</evidence>
<dbReference type="InterPro" id="IPR027417">
    <property type="entry name" value="P-loop_NTPase"/>
</dbReference>
<dbReference type="CDD" id="cd17957">
    <property type="entry name" value="DEADc_DDX52"/>
    <property type="match status" value="1"/>
</dbReference>
<dbReference type="InterPro" id="IPR044764">
    <property type="entry name" value="DDX52/Rok1_DEADc"/>
</dbReference>
<evidence type="ECO:0000256" key="4">
    <source>
        <dbReference type="ARBA" id="ARBA00022801"/>
    </source>
</evidence>
<feature type="region of interest" description="Disordered" evidence="12">
    <location>
        <begin position="53"/>
        <end position="75"/>
    </location>
</feature>
<evidence type="ECO:0000259" key="14">
    <source>
        <dbReference type="PROSITE" id="PS51194"/>
    </source>
</evidence>
<dbReference type="EMBL" id="CP119908">
    <property type="protein sequence ID" value="WFD17989.1"/>
    <property type="molecule type" value="Genomic_DNA"/>
</dbReference>
<dbReference type="GO" id="GO:0016787">
    <property type="term" value="F:hydrolase activity"/>
    <property type="evidence" value="ECO:0007669"/>
    <property type="project" value="UniProtKB-KW"/>
</dbReference>
<feature type="region of interest" description="Disordered" evidence="12">
    <location>
        <begin position="156"/>
        <end position="206"/>
    </location>
</feature>
<evidence type="ECO:0000256" key="6">
    <source>
        <dbReference type="ARBA" id="ARBA00022840"/>
    </source>
</evidence>
<comment type="catalytic activity">
    <reaction evidence="10">
        <text>ATP + H2O = ADP + phosphate + H(+)</text>
        <dbReference type="Rhea" id="RHEA:13065"/>
        <dbReference type="ChEBI" id="CHEBI:15377"/>
        <dbReference type="ChEBI" id="CHEBI:15378"/>
        <dbReference type="ChEBI" id="CHEBI:30616"/>
        <dbReference type="ChEBI" id="CHEBI:43474"/>
        <dbReference type="ChEBI" id="CHEBI:456216"/>
        <dbReference type="EC" id="3.6.4.13"/>
    </reaction>
</comment>
<dbReference type="SMART" id="SM00490">
    <property type="entry name" value="HELICc"/>
    <property type="match status" value="1"/>
</dbReference>
<dbReference type="InterPro" id="IPR040850">
    <property type="entry name" value="Knl1_RWD_C"/>
</dbReference>
<dbReference type="GO" id="GO:0005730">
    <property type="term" value="C:nucleolus"/>
    <property type="evidence" value="ECO:0007669"/>
    <property type="project" value="UniProtKB-SubCell"/>
</dbReference>
<feature type="compositionally biased region" description="Basic and acidic residues" evidence="12">
    <location>
        <begin position="301"/>
        <end position="312"/>
    </location>
</feature>
<dbReference type="InterPro" id="IPR011545">
    <property type="entry name" value="DEAD/DEAH_box_helicase_dom"/>
</dbReference>
<dbReference type="InterPro" id="IPR050079">
    <property type="entry name" value="DEAD_box_RNA_helicase"/>
</dbReference>
<feature type="region of interest" description="Disordered" evidence="12">
    <location>
        <begin position="251"/>
        <end position="287"/>
    </location>
</feature>
<dbReference type="CDD" id="cd18787">
    <property type="entry name" value="SF2_C_DEAD"/>
    <property type="match status" value="1"/>
</dbReference>
<feature type="compositionally biased region" description="Low complexity" evidence="12">
    <location>
        <begin position="1478"/>
        <end position="1488"/>
    </location>
</feature>
<feature type="domain" description="Helicase ATP-binding" evidence="13">
    <location>
        <begin position="1117"/>
        <end position="1283"/>
    </location>
</feature>
<keyword evidence="7" id="KW-0694">RNA-binding</keyword>
<organism evidence="15 16">
    <name type="scientific">Malassezia caprae</name>
    <dbReference type="NCBI Taxonomy" id="1381934"/>
    <lineage>
        <taxon>Eukaryota</taxon>
        <taxon>Fungi</taxon>
        <taxon>Dikarya</taxon>
        <taxon>Basidiomycota</taxon>
        <taxon>Ustilaginomycotina</taxon>
        <taxon>Malasseziomycetes</taxon>
        <taxon>Malasseziales</taxon>
        <taxon>Malasseziaceae</taxon>
        <taxon>Malassezia</taxon>
    </lineage>
</organism>
<keyword evidence="8" id="KW-0539">Nucleus</keyword>
<dbReference type="PROSITE" id="PS51194">
    <property type="entry name" value="HELICASE_CTER"/>
    <property type="match status" value="1"/>
</dbReference>
<evidence type="ECO:0000256" key="5">
    <source>
        <dbReference type="ARBA" id="ARBA00022806"/>
    </source>
</evidence>
<feature type="domain" description="Helicase C-terminal" evidence="14">
    <location>
        <begin position="1294"/>
        <end position="1456"/>
    </location>
</feature>
<dbReference type="InterPro" id="IPR000629">
    <property type="entry name" value="RNA-helicase_DEAD-box_CS"/>
</dbReference>
<dbReference type="InterPro" id="IPR014001">
    <property type="entry name" value="Helicase_ATP-bd"/>
</dbReference>
<feature type="region of interest" description="Disordered" evidence="12">
    <location>
        <begin position="1"/>
        <end position="30"/>
    </location>
</feature>
<evidence type="ECO:0000259" key="13">
    <source>
        <dbReference type="PROSITE" id="PS51192"/>
    </source>
</evidence>
<dbReference type="GO" id="GO:0003723">
    <property type="term" value="F:RNA binding"/>
    <property type="evidence" value="ECO:0007669"/>
    <property type="project" value="UniProtKB-KW"/>
</dbReference>
<evidence type="ECO:0000313" key="16">
    <source>
        <dbReference type="Proteomes" id="UP001220961"/>
    </source>
</evidence>
<dbReference type="PANTHER" id="PTHR47959">
    <property type="entry name" value="ATP-DEPENDENT RNA HELICASE RHLE-RELATED"/>
    <property type="match status" value="1"/>
</dbReference>
<dbReference type="Gene3D" id="3.40.50.300">
    <property type="entry name" value="P-loop containing nucleotide triphosphate hydrolases"/>
    <property type="match status" value="2"/>
</dbReference>
<sequence length="1514" mass="166964">MAPRARGSMPGPQDPGTETSPLRRSPPRANVEQYVMMLTQPRKSAIRATPQVFVSPTSLGPNPEHAHIRKSGRASAGDIEQAVDAAAREALVDERLASPGLPNPFAAMYRASPVKGEAHTTALVPPATEDVERKRRRVTFSAIEEQTAFEQDEPTMRIRATLMDRGSPVPSDRAWDSSSMDMDSSADMDLSAGLEPASDSSGMDMTEALPSTAANVDTTEASDTSGMDMTEAWRAPRASDASAASDMDLTTQSFAPDESDGSLSMELTTPIAPLPEDSPDSTLDSAAEQSAMEMTAMWGRIAEEATRQREAAARSPRRSPVRRQTMFLSPERRPVVPERSAPATPVERARSVSPRRRPPTPGAGLAAPRTEPRTLSEGVTSPFSPSKPPSTPTRFRQSLRGGVPSPEYQHSPPQRAPATPKGSMTVATASSVPARLPHPTTLSPSPAAARGRSGSVRLSELPSAVWPRSPFLHSLIRQRGQRVSYAASPRSDGDLSDADASFHLPLSEFLQRVGLKFHEDMTASRTRTDRPIDAGSVPATSVQHAKMAAAAAPMLQALRSACHELKQHVEVGRERLQTMEQDFYARPPAFVQEWGQLDDEDMRRSMKGQLNVHKQAARAAAMHDYYGWRTDMQYDDDMAQMLAQHCDVLRAEAARIHERQATLEKELLPVLRAHHAELRRRVDEAHARQREIRACDADELRQLHASMEEQDQVLQGMRTKHRDAQEQLARVRARIEEAALRRAQTEEGIRVARAVTDQIRGCTPGEAERLARRIQHMETLLQWSLTSKTPTLLQLTYAHRLQVAVEWDERRGTVRRVAVSPVHTMAMVPLDMAALAVIRAHMDAHAPAQVPAVLRTITALWRAHLAMRAEIEQLRSWVPVSMSPVDDAETRMELVATLLLETCAAKAEVHIDLDLADEAPVAAGRVRVQMVYGSIPTTTLARAIQEDLARSGKTPGALVRAVQAAEAAALVGQMDLFGALTAGGARFDKKRFRNDMALFREGKARDDAAQEAPAAPASAALPAALDFFGSHKAERAQREAEAPAEPEPAHDVRAPLTRAELPAFLRTHQLKLTGTDVPLPLASWDDLETRWGTAPWLLDNLRAGPWPEPTPIQRGAISVMLERRDLLTGAPTGSGKTLAFVLPILQLLRRPSKHGVRAMIVSPTRELARQIYEQVQRLTHGQALRTCLLAQGTKAPTRPYDLLITTPLRLVHAIRHSELDLTRVELLVLDEADRLLEEGFLTQTDEILAACTHPNLRKALFSATLPAGVEELAKTFMVDECRVLVGAKDSATDTIEQRLEFCGSEDGKLHALRSLIQSGGLQPPVLLFVQSIQRARELFHELVYDGLHVDVIHSERPKAQREAVVRAFRRGDIWVLICTELMARGIDFRGVNLVINYDFPQTVQSYIHRIGRTGRAGQRGRALTFFTKDDAPYLKSVVNVMRQSGCDVPEWMLKLPKPSKLLKKQLRRKPVERKDVRAASGSSSLGRRLANKQRDMVQASKRRQREAAKATHPP</sequence>
<keyword evidence="6" id="KW-0067">ATP-binding</keyword>
<feature type="region of interest" description="Disordered" evidence="12">
    <location>
        <begin position="1465"/>
        <end position="1514"/>
    </location>
</feature>
<evidence type="ECO:0000256" key="11">
    <source>
        <dbReference type="SAM" id="Coils"/>
    </source>
</evidence>
<dbReference type="EC" id="3.6.4.13" evidence="2"/>
<evidence type="ECO:0000313" key="15">
    <source>
        <dbReference type="EMBL" id="WFD17989.1"/>
    </source>
</evidence>
<dbReference type="InterPro" id="IPR013253">
    <property type="entry name" value="Spc7_domain"/>
</dbReference>
<dbReference type="PROSITE" id="PS00039">
    <property type="entry name" value="DEAD_ATP_HELICASE"/>
    <property type="match status" value="1"/>
</dbReference>
<feature type="compositionally biased region" description="Basic and acidic residues" evidence="12">
    <location>
        <begin position="1505"/>
        <end position="1514"/>
    </location>
</feature>
<evidence type="ECO:0000256" key="10">
    <source>
        <dbReference type="ARBA" id="ARBA00047984"/>
    </source>
</evidence>
<evidence type="ECO:0000256" key="9">
    <source>
        <dbReference type="ARBA" id="ARBA00024355"/>
    </source>
</evidence>
<proteinExistence type="inferred from homology"/>
<dbReference type="Pfam" id="PF00271">
    <property type="entry name" value="Helicase_C"/>
    <property type="match status" value="1"/>
</dbReference>
<dbReference type="Pfam" id="PF08317">
    <property type="entry name" value="Spc7"/>
    <property type="match status" value="1"/>
</dbReference>
<keyword evidence="11" id="KW-0175">Coiled coil</keyword>
<dbReference type="GO" id="GO:0003724">
    <property type="term" value="F:RNA helicase activity"/>
    <property type="evidence" value="ECO:0007669"/>
    <property type="project" value="UniProtKB-EC"/>
</dbReference>
<dbReference type="PANTHER" id="PTHR47959:SF15">
    <property type="entry name" value="RNA HELICASE"/>
    <property type="match status" value="1"/>
</dbReference>